<name>A0AAD7MH03_9AGAR</name>
<feature type="coiled-coil region" evidence="1">
    <location>
        <begin position="103"/>
        <end position="130"/>
    </location>
</feature>
<organism evidence="3 4">
    <name type="scientific">Mycena metata</name>
    <dbReference type="NCBI Taxonomy" id="1033252"/>
    <lineage>
        <taxon>Eukaryota</taxon>
        <taxon>Fungi</taxon>
        <taxon>Dikarya</taxon>
        <taxon>Basidiomycota</taxon>
        <taxon>Agaricomycotina</taxon>
        <taxon>Agaricomycetes</taxon>
        <taxon>Agaricomycetidae</taxon>
        <taxon>Agaricales</taxon>
        <taxon>Marasmiineae</taxon>
        <taxon>Mycenaceae</taxon>
        <taxon>Mycena</taxon>
    </lineage>
</organism>
<proteinExistence type="predicted"/>
<protein>
    <submittedName>
        <fullName evidence="3">Uncharacterized protein</fullName>
    </submittedName>
</protein>
<dbReference type="EMBL" id="JARKIB010000283">
    <property type="protein sequence ID" value="KAJ7716993.1"/>
    <property type="molecule type" value="Genomic_DNA"/>
</dbReference>
<gene>
    <name evidence="3" type="ORF">B0H16DRAFT_1612268</name>
</gene>
<accession>A0AAD7MH03</accession>
<comment type="caution">
    <text evidence="3">The sequence shown here is derived from an EMBL/GenBank/DDBJ whole genome shotgun (WGS) entry which is preliminary data.</text>
</comment>
<evidence type="ECO:0000256" key="1">
    <source>
        <dbReference type="SAM" id="Coils"/>
    </source>
</evidence>
<reference evidence="3" key="1">
    <citation type="submission" date="2023-03" db="EMBL/GenBank/DDBJ databases">
        <title>Massive genome expansion in bonnet fungi (Mycena s.s.) driven by repeated elements and novel gene families across ecological guilds.</title>
        <authorList>
            <consortium name="Lawrence Berkeley National Laboratory"/>
            <person name="Harder C.B."/>
            <person name="Miyauchi S."/>
            <person name="Viragh M."/>
            <person name="Kuo A."/>
            <person name="Thoen E."/>
            <person name="Andreopoulos B."/>
            <person name="Lu D."/>
            <person name="Skrede I."/>
            <person name="Drula E."/>
            <person name="Henrissat B."/>
            <person name="Morin E."/>
            <person name="Kohler A."/>
            <person name="Barry K."/>
            <person name="LaButti K."/>
            <person name="Morin E."/>
            <person name="Salamov A."/>
            <person name="Lipzen A."/>
            <person name="Mereny Z."/>
            <person name="Hegedus B."/>
            <person name="Baldrian P."/>
            <person name="Stursova M."/>
            <person name="Weitz H."/>
            <person name="Taylor A."/>
            <person name="Grigoriev I.V."/>
            <person name="Nagy L.G."/>
            <person name="Martin F."/>
            <person name="Kauserud H."/>
        </authorList>
    </citation>
    <scope>NUCLEOTIDE SEQUENCE</scope>
    <source>
        <strain evidence="3">CBHHK182m</strain>
    </source>
</reference>
<dbReference type="Proteomes" id="UP001215598">
    <property type="component" value="Unassembled WGS sequence"/>
</dbReference>
<evidence type="ECO:0000313" key="3">
    <source>
        <dbReference type="EMBL" id="KAJ7716993.1"/>
    </source>
</evidence>
<evidence type="ECO:0000256" key="2">
    <source>
        <dbReference type="SAM" id="MobiDB-lite"/>
    </source>
</evidence>
<dbReference type="AlphaFoldDB" id="A0AAD7MH03"/>
<keyword evidence="1" id="KW-0175">Coiled coil</keyword>
<sequence length="169" mass="18862">MDCVLQFRQHTGSESGSAAAPQLFRGWEDQLDDAVCSSQPFEDGEEDLTPFLSLQTLPTENITRRAGLIRRVPPGTSSSSPACVPGPISRSRPRNLVRRVTMAAEMERRRSRAREEAQRISHKIRALAKKSARLMKKTVRLRRKHRNLCAFAAGDVDASVGDKENVFCT</sequence>
<keyword evidence="4" id="KW-1185">Reference proteome</keyword>
<evidence type="ECO:0000313" key="4">
    <source>
        <dbReference type="Proteomes" id="UP001215598"/>
    </source>
</evidence>
<feature type="region of interest" description="Disordered" evidence="2">
    <location>
        <begin position="71"/>
        <end position="91"/>
    </location>
</feature>